<dbReference type="SUPFAM" id="SSF51182">
    <property type="entry name" value="RmlC-like cupins"/>
    <property type="match status" value="1"/>
</dbReference>
<dbReference type="InterPro" id="IPR014710">
    <property type="entry name" value="RmlC-like_jellyroll"/>
</dbReference>
<dbReference type="InterPro" id="IPR039935">
    <property type="entry name" value="YML079W-like"/>
</dbReference>
<reference evidence="3" key="1">
    <citation type="submission" date="2015-08" db="EMBL/GenBank/DDBJ databases">
        <title>Complete Genome Sequence of Azospirillum thiophilum BV-S.</title>
        <authorList>
            <person name="Fomenkov A."/>
            <person name="Vincze T."/>
            <person name="Grabovich M."/>
            <person name="Dubinina G."/>
            <person name="Orlova M."/>
            <person name="Belousova E."/>
            <person name="Roberts R.J."/>
        </authorList>
    </citation>
    <scope>NUCLEOTIDE SEQUENCE [LARGE SCALE GENOMIC DNA]</scope>
    <source>
        <strain evidence="3">BV-S</strain>
    </source>
</reference>
<keyword evidence="3" id="KW-1185">Reference proteome</keyword>
<dbReference type="Pfam" id="PF06172">
    <property type="entry name" value="Cupin_5"/>
    <property type="match status" value="1"/>
</dbReference>
<name>A0AAC8VXM3_9PROT</name>
<reference evidence="2 3" key="2">
    <citation type="journal article" date="2016" name="Genome Announc.">
        <title>Complete Genome Sequence of a Strain of Azospirillum thiophilum Isolated from a Sulfide Spring.</title>
        <authorList>
            <person name="Fomenkov A."/>
            <person name="Vincze T."/>
            <person name="Grabovich M."/>
            <person name="Anton B.P."/>
            <person name="Dubinina G."/>
            <person name="Orlova M."/>
            <person name="Belousova E."/>
            <person name="Roberts R.J."/>
        </authorList>
    </citation>
    <scope>NUCLEOTIDE SEQUENCE [LARGE SCALE GENOMIC DNA]</scope>
    <source>
        <strain evidence="2 3">BV-S</strain>
    </source>
</reference>
<evidence type="ECO:0000259" key="1">
    <source>
        <dbReference type="Pfam" id="PF06172"/>
    </source>
</evidence>
<dbReference type="Gene3D" id="2.60.120.10">
    <property type="entry name" value="Jelly Rolls"/>
    <property type="match status" value="1"/>
</dbReference>
<dbReference type="InterPro" id="IPR009327">
    <property type="entry name" value="Cupin_DUF985"/>
</dbReference>
<proteinExistence type="predicted"/>
<dbReference type="AlphaFoldDB" id="A0AAC8VXM3"/>
<evidence type="ECO:0000313" key="2">
    <source>
        <dbReference type="EMBL" id="ALG71382.1"/>
    </source>
</evidence>
<accession>A0AAC8VXM3</accession>
<protein>
    <submittedName>
        <fullName evidence="2">Cupin</fullName>
    </submittedName>
</protein>
<dbReference type="InterPro" id="IPR011051">
    <property type="entry name" value="RmlC_Cupin_sf"/>
</dbReference>
<dbReference type="PANTHER" id="PTHR33387:SF3">
    <property type="entry name" value="DUF985 DOMAIN-CONTAINING PROTEIN"/>
    <property type="match status" value="1"/>
</dbReference>
<evidence type="ECO:0000313" key="3">
    <source>
        <dbReference type="Proteomes" id="UP000069935"/>
    </source>
</evidence>
<dbReference type="Proteomes" id="UP000069935">
    <property type="component" value="Chromosome 1"/>
</dbReference>
<dbReference type="PANTHER" id="PTHR33387">
    <property type="entry name" value="RMLC-LIKE JELLY ROLL FOLD PROTEIN"/>
    <property type="match status" value="1"/>
</dbReference>
<dbReference type="RefSeq" id="WP_045580263.1">
    <property type="nucleotide sequence ID" value="NZ_CP012401.1"/>
</dbReference>
<dbReference type="KEGG" id="ati:AL072_11205"/>
<gene>
    <name evidence="2" type="ORF">AL072_11205</name>
</gene>
<dbReference type="EMBL" id="CP012401">
    <property type="protein sequence ID" value="ALG71382.1"/>
    <property type="molecule type" value="Genomic_DNA"/>
</dbReference>
<feature type="domain" description="DUF985" evidence="1">
    <location>
        <begin position="14"/>
        <end position="144"/>
    </location>
</feature>
<organism evidence="2 3">
    <name type="scientific">Azospirillum thiophilum</name>
    <dbReference type="NCBI Taxonomy" id="528244"/>
    <lineage>
        <taxon>Bacteria</taxon>
        <taxon>Pseudomonadati</taxon>
        <taxon>Pseudomonadota</taxon>
        <taxon>Alphaproteobacteria</taxon>
        <taxon>Rhodospirillales</taxon>
        <taxon>Azospirillaceae</taxon>
        <taxon>Azospirillum</taxon>
    </lineage>
</organism>
<sequence length="157" mass="16720">MTGAAPSLPLPAERLIGLLGLQPHPEGGSYAETYRAPAEGGRGAVTAIYFLLRAGERSHWHRVDAVEIWLWHGGAPLELSVHEDCGAVERHRLGLDIEGGERPQAVVPVGAWQAARSLAEEPDGWSLVSCTVAPAFEFAGFTMAPEGWEPGNALPPP</sequence>
<dbReference type="CDD" id="cd06121">
    <property type="entry name" value="cupin_YML079wp"/>
    <property type="match status" value="1"/>
</dbReference>